<comment type="caution">
    <text evidence="7">The sequence shown here is derived from an EMBL/GenBank/DDBJ whole genome shotgun (WGS) entry which is preliminary data.</text>
</comment>
<dbReference type="InterPro" id="IPR000183">
    <property type="entry name" value="Orn/DAP/Arg_de-COase"/>
</dbReference>
<dbReference type="PRINTS" id="PR01179">
    <property type="entry name" value="ODADCRBXLASE"/>
</dbReference>
<dbReference type="GO" id="GO:0008836">
    <property type="term" value="F:diaminopimelate decarboxylase activity"/>
    <property type="evidence" value="ECO:0007669"/>
    <property type="project" value="UniProtKB-EC"/>
</dbReference>
<dbReference type="EMBL" id="JACHGT010000007">
    <property type="protein sequence ID" value="MBB6035824.1"/>
    <property type="molecule type" value="Genomic_DNA"/>
</dbReference>
<dbReference type="SUPFAM" id="SSF51419">
    <property type="entry name" value="PLP-binding barrel"/>
    <property type="match status" value="1"/>
</dbReference>
<evidence type="ECO:0000256" key="2">
    <source>
        <dbReference type="ARBA" id="ARBA00022898"/>
    </source>
</evidence>
<dbReference type="Gene3D" id="3.20.20.10">
    <property type="entry name" value="Alanine racemase"/>
    <property type="match status" value="1"/>
</dbReference>
<comment type="similarity">
    <text evidence="4">Belongs to the Orn/Lys/Arg decarboxylase class-II family.</text>
</comment>
<evidence type="ECO:0000256" key="4">
    <source>
        <dbReference type="RuleBase" id="RU003737"/>
    </source>
</evidence>
<dbReference type="Proteomes" id="UP000548476">
    <property type="component" value="Unassembled WGS sequence"/>
</dbReference>
<dbReference type="InterPro" id="IPR022643">
    <property type="entry name" value="De-COase2_C"/>
</dbReference>
<feature type="domain" description="Orn/DAP/Arg decarboxylase 2 C-terminal" evidence="5">
    <location>
        <begin position="21"/>
        <end position="368"/>
    </location>
</feature>
<evidence type="ECO:0000313" key="8">
    <source>
        <dbReference type="Proteomes" id="UP000548476"/>
    </source>
</evidence>
<feature type="modified residue" description="N6-(pyridoxal phosphate)lysine" evidence="3">
    <location>
        <position position="50"/>
    </location>
</feature>
<sequence length="401" mass="42774">MTIPAGVLAAIGESARPVCVYVYDLDAFTERIAATRAALPPGTRLMYAMKANPFPAVVARAAHECDGIEVASGGELTLALTMGARSIVFGGPAKTDEELAAAIDASVRVDLTVNVESVHEARRLDRLASATGRVVPVALRVNRRAAVPEGSHQMTGTPTPFGIDVAELPAAVELVRGQPGLDFRGWHLHAMSNNLDADAHADFIAGSLRFARSAERRLGVSARVLNIGGGIGVDPAGGRDFDLARFAARARRLGRGGPELVAEPGRYLIGEAGWYAAEVLDLKRNHGRTFAVLRGGTHHLRLPAAWGYSHPAEVLPVEEWDYPWPRPEVTDTVVDVTGELCTPRDVLARGLPVGRLRVGDVLVFGRVGAYGWSISHHDFLSHPHPEMRVVVDQSGDGTSSG</sequence>
<dbReference type="Pfam" id="PF02784">
    <property type="entry name" value="Orn_Arg_deC_N"/>
    <property type="match status" value="1"/>
</dbReference>
<reference evidence="7 8" key="1">
    <citation type="submission" date="2020-08" db="EMBL/GenBank/DDBJ databases">
        <title>Genomic Encyclopedia of Type Strains, Phase IV (KMG-IV): sequencing the most valuable type-strain genomes for metagenomic binning, comparative biology and taxonomic classification.</title>
        <authorList>
            <person name="Goeker M."/>
        </authorList>
    </citation>
    <scope>NUCLEOTIDE SEQUENCE [LARGE SCALE GENOMIC DNA]</scope>
    <source>
        <strain evidence="7 8">YIM 65646</strain>
    </source>
</reference>
<dbReference type="PANTHER" id="PTHR43727">
    <property type="entry name" value="DIAMINOPIMELATE DECARBOXYLASE"/>
    <property type="match status" value="1"/>
</dbReference>
<evidence type="ECO:0000313" key="7">
    <source>
        <dbReference type="EMBL" id="MBB6035824.1"/>
    </source>
</evidence>
<keyword evidence="2 3" id="KW-0663">Pyridoxal phosphate</keyword>
<evidence type="ECO:0000256" key="3">
    <source>
        <dbReference type="PIRSR" id="PIRSR600183-50"/>
    </source>
</evidence>
<dbReference type="RefSeq" id="WP_184788659.1">
    <property type="nucleotide sequence ID" value="NZ_BONT01000113.1"/>
</dbReference>
<organism evidence="7 8">
    <name type="scientific">Phytomonospora endophytica</name>
    <dbReference type="NCBI Taxonomy" id="714109"/>
    <lineage>
        <taxon>Bacteria</taxon>
        <taxon>Bacillati</taxon>
        <taxon>Actinomycetota</taxon>
        <taxon>Actinomycetes</taxon>
        <taxon>Micromonosporales</taxon>
        <taxon>Micromonosporaceae</taxon>
        <taxon>Phytomonospora</taxon>
    </lineage>
</organism>
<keyword evidence="8" id="KW-1185">Reference proteome</keyword>
<name>A0A841FIX2_9ACTN</name>
<gene>
    <name evidence="7" type="ORF">HNR73_003688</name>
</gene>
<dbReference type="AlphaFoldDB" id="A0A841FIX2"/>
<evidence type="ECO:0000259" key="6">
    <source>
        <dbReference type="Pfam" id="PF02784"/>
    </source>
</evidence>
<dbReference type="InterPro" id="IPR022644">
    <property type="entry name" value="De-COase2_N"/>
</dbReference>
<dbReference type="InterPro" id="IPR029066">
    <property type="entry name" value="PLP-binding_barrel"/>
</dbReference>
<keyword evidence="7" id="KW-0456">Lyase</keyword>
<dbReference type="GO" id="GO:0009089">
    <property type="term" value="P:lysine biosynthetic process via diaminopimelate"/>
    <property type="evidence" value="ECO:0007669"/>
    <property type="project" value="TreeGrafter"/>
</dbReference>
<dbReference type="SUPFAM" id="SSF50621">
    <property type="entry name" value="Alanine racemase C-terminal domain-like"/>
    <property type="match status" value="1"/>
</dbReference>
<accession>A0A841FIX2</accession>
<dbReference type="Gene3D" id="2.40.37.10">
    <property type="entry name" value="Lyase, Ornithine Decarboxylase, Chain A, domain 1"/>
    <property type="match status" value="1"/>
</dbReference>
<dbReference type="PANTHER" id="PTHR43727:SF2">
    <property type="entry name" value="GROUP IV DECARBOXYLASE"/>
    <property type="match status" value="1"/>
</dbReference>
<protein>
    <submittedName>
        <fullName evidence="7">Diaminopimelate decarboxylase</fullName>
        <ecNumber evidence="7">4.1.1.20</ecNumber>
    </submittedName>
</protein>
<evidence type="ECO:0000256" key="1">
    <source>
        <dbReference type="ARBA" id="ARBA00001933"/>
    </source>
</evidence>
<dbReference type="InterPro" id="IPR009006">
    <property type="entry name" value="Ala_racemase/Decarboxylase_C"/>
</dbReference>
<evidence type="ECO:0000259" key="5">
    <source>
        <dbReference type="Pfam" id="PF00278"/>
    </source>
</evidence>
<feature type="domain" description="Orn/DAP/Arg decarboxylase 2 N-terminal" evidence="6">
    <location>
        <begin position="27"/>
        <end position="269"/>
    </location>
</feature>
<dbReference type="Pfam" id="PF00278">
    <property type="entry name" value="Orn_DAP_Arg_deC"/>
    <property type="match status" value="1"/>
</dbReference>
<proteinExistence type="inferred from homology"/>
<feature type="active site" description="Proton donor" evidence="3">
    <location>
        <position position="341"/>
    </location>
</feature>
<comment type="cofactor">
    <cofactor evidence="1 3">
        <name>pyridoxal 5'-phosphate</name>
        <dbReference type="ChEBI" id="CHEBI:597326"/>
    </cofactor>
</comment>
<dbReference type="EC" id="4.1.1.20" evidence="7"/>